<reference evidence="3 4" key="1">
    <citation type="submission" date="2023-06" db="EMBL/GenBank/DDBJ databases">
        <title>Marinobacter azerbaijanicus a moderately halophilic, isolated from Urmia Lake in Azerbaijan region of Iran.</title>
        <authorList>
            <person name="Sanchez-Porro C."/>
            <person name="Aghdam E.M."/>
            <person name="Saheb S.M."/>
            <person name="Tarhriz V."/>
            <person name="Kazemi E."/>
            <person name="Ammozegar M.A."/>
            <person name="Ventosa A."/>
            <person name="Hejazi M.S."/>
        </authorList>
    </citation>
    <scope>NUCLEOTIDE SEQUENCE [LARGE SCALE GENOMIC DNA]</scope>
    <source>
        <strain evidence="3 4">TBZ242</strain>
    </source>
</reference>
<feature type="region of interest" description="Disordered" evidence="1">
    <location>
        <begin position="1"/>
        <end position="20"/>
    </location>
</feature>
<sequence>MTHPHSTLSVEPRTQPHDDQQLDRWLTDRARWQQGQPLTWALAAHLPLIEDTKLDTAATDGAAIRFNPLWSAGLDDATRCYMQAHLVWHCAAGHFLPVPVPDCHRWHLACDHEANAVLLLLGIALPGKAAFFPACIGKPLTEIHEWLKFHPRLAEEDFIDRLEPTAKDRTECAQAWAKRVDSLLAIPEIASANSTRKALWLIQRIGDLRMQRLG</sequence>
<dbReference type="RefSeq" id="WP_285393731.1">
    <property type="nucleotide sequence ID" value="NZ_JASSVS010000016.1"/>
</dbReference>
<feature type="domain" description="Putative metallopeptidase" evidence="2">
    <location>
        <begin position="30"/>
        <end position="163"/>
    </location>
</feature>
<evidence type="ECO:0000256" key="1">
    <source>
        <dbReference type="SAM" id="MobiDB-lite"/>
    </source>
</evidence>
<dbReference type="Proteomes" id="UP001227964">
    <property type="component" value="Unassembled WGS sequence"/>
</dbReference>
<evidence type="ECO:0000259" key="2">
    <source>
        <dbReference type="Pfam" id="PF13203"/>
    </source>
</evidence>
<comment type="caution">
    <text evidence="3">The sequence shown here is derived from an EMBL/GenBank/DDBJ whole genome shotgun (WGS) entry which is preliminary data.</text>
</comment>
<accession>A0ABT7IJ01</accession>
<dbReference type="EMBL" id="JASSVS010000016">
    <property type="protein sequence ID" value="MDL0433707.1"/>
    <property type="molecule type" value="Genomic_DNA"/>
</dbReference>
<dbReference type="Pfam" id="PF13203">
    <property type="entry name" value="DUF2201_N"/>
    <property type="match status" value="1"/>
</dbReference>
<proteinExistence type="predicted"/>
<dbReference type="InterPro" id="IPR025154">
    <property type="entry name" value="Put_metallopeptidase_dom"/>
</dbReference>
<evidence type="ECO:0000313" key="4">
    <source>
        <dbReference type="Proteomes" id="UP001227964"/>
    </source>
</evidence>
<gene>
    <name evidence="3" type="ORF">QPM17_21410</name>
</gene>
<name>A0ABT7IJ01_9GAMM</name>
<protein>
    <recommendedName>
        <fullName evidence="2">Putative metallopeptidase domain-containing protein</fullName>
    </recommendedName>
</protein>
<keyword evidence="4" id="KW-1185">Reference proteome</keyword>
<organism evidence="3 4">
    <name type="scientific">Marinobacter azerbaijanicus</name>
    <dbReference type="NCBI Taxonomy" id="3050455"/>
    <lineage>
        <taxon>Bacteria</taxon>
        <taxon>Pseudomonadati</taxon>
        <taxon>Pseudomonadota</taxon>
        <taxon>Gammaproteobacteria</taxon>
        <taxon>Pseudomonadales</taxon>
        <taxon>Marinobacteraceae</taxon>
        <taxon>Marinobacter</taxon>
    </lineage>
</organism>
<evidence type="ECO:0000313" key="3">
    <source>
        <dbReference type="EMBL" id="MDL0433707.1"/>
    </source>
</evidence>